<keyword evidence="11" id="KW-1185">Reference proteome</keyword>
<feature type="region of interest" description="Disordered" evidence="8">
    <location>
        <begin position="238"/>
        <end position="271"/>
    </location>
</feature>
<organism evidence="10 11">
    <name type="scientific">Populus tomentosa</name>
    <name type="common">Chinese white poplar</name>
    <dbReference type="NCBI Taxonomy" id="118781"/>
    <lineage>
        <taxon>Eukaryota</taxon>
        <taxon>Viridiplantae</taxon>
        <taxon>Streptophyta</taxon>
        <taxon>Embryophyta</taxon>
        <taxon>Tracheophyta</taxon>
        <taxon>Spermatophyta</taxon>
        <taxon>Magnoliopsida</taxon>
        <taxon>eudicotyledons</taxon>
        <taxon>Gunneridae</taxon>
        <taxon>Pentapetalae</taxon>
        <taxon>rosids</taxon>
        <taxon>fabids</taxon>
        <taxon>Malpighiales</taxon>
        <taxon>Salicaceae</taxon>
        <taxon>Saliceae</taxon>
        <taxon>Populus</taxon>
    </lineage>
</organism>
<reference evidence="10" key="1">
    <citation type="journal article" date="2020" name="bioRxiv">
        <title>Hybrid origin of Populus tomentosa Carr. identified through genome sequencing and phylogenomic analysis.</title>
        <authorList>
            <person name="An X."/>
            <person name="Gao K."/>
            <person name="Chen Z."/>
            <person name="Li J."/>
            <person name="Yang X."/>
            <person name="Yang X."/>
            <person name="Zhou J."/>
            <person name="Guo T."/>
            <person name="Zhao T."/>
            <person name="Huang S."/>
            <person name="Miao D."/>
            <person name="Khan W.U."/>
            <person name="Rao P."/>
            <person name="Ye M."/>
            <person name="Lei B."/>
            <person name="Liao W."/>
            <person name="Wang J."/>
            <person name="Ji L."/>
            <person name="Li Y."/>
            <person name="Guo B."/>
            <person name="Mustafa N.S."/>
            <person name="Li S."/>
            <person name="Yun Q."/>
            <person name="Keller S.R."/>
            <person name="Mao J."/>
            <person name="Zhang R."/>
            <person name="Strauss S.H."/>
        </authorList>
    </citation>
    <scope>NUCLEOTIDE SEQUENCE</scope>
    <source>
        <strain evidence="10">GM15</strain>
        <tissue evidence="10">Leaf</tissue>
    </source>
</reference>
<feature type="region of interest" description="Disordered" evidence="8">
    <location>
        <begin position="197"/>
        <end position="222"/>
    </location>
</feature>
<feature type="compositionally biased region" description="Polar residues" evidence="8">
    <location>
        <begin position="605"/>
        <end position="614"/>
    </location>
</feature>
<sequence>MHNTYISSTFLSVGAKGSLSFSFNDYSNLVNERFERNPFLLQSCSSSCHNCCCCCCCSCSASSSSSSFSTTTTTIRRVPINPGLFFGFRQSTIIQCPPSRRLILGGRDRYYYRSPAYGLDHGCYKDSCSFKEKKGSERVVRRRVGGSGGVRLHERRCFSGVDDVEAVISLLSVEMSEECLGDGERNQGLSKRVGMEKRGNYIGGDHKGRRRKNAGRSPLESDTKCKFGLANVELRKEEFTRKEGSEDREEKKTVLEGENCRGKRGSSSVSSYYSLSSAEDFESDMEAQDEHVDCLKESSHGYKEELRSGEGRLEGQVVEEFKRHRDGTEWKGEVLEAGTSTKRTGVEWDLRKKSEKKLSEIEETRSGRESLQMQSRMARTTESDYKNVSGSHKQIDDEEEKSLAVNLEKGTGKQYGQMGDHVKEQSEFRRNDQEITNKQESSGTNVETTSQSQKQFSGREENLVDVNLVWEGRDERYEEAGETAAENNIKRNTHQLIDTATLENVRTERVSNLQRQSEPRMKILEEDRAPGSFYETNEQQFQMGGQTRREVQSRCLQQLSKISEVHDSSIKNTLILQSETRMKKQEGRESVVSSSGTEAKEHQPRTNQKALQGTETRKGSGDVANISLNVTGASLVHASDMKTVTNFGGTSGKRIVDQESESTSAVEPIRETRERADKIEENVTQFKSRNEVWRPTYESWRNERASQEAALDSQAPANMVSQVGIQQVDVGEGNQRTSQAIMMPPPPQLLARGTALVNPPSKNANQEISRGTSESGASALYIISGGRTPVFQQETYGKNDKDEIYREPSNLILTGDALGSTHRLEESSMQFVGEFVEKARHEVLASEIQKEKTVSDTKLAYEAEKQRQKSSRQYDSEDLQLKRQDSRKSSVGSREKGPSDEMWHVTDTSIQEPTETEAPASSTETESGVVRRTGRSLWSIISNIVRLRWGSHTETPKSAWRSGGKSTPNDSVTSEAWFSGHEPDENSDENVKRERESMPKEAASSHQLQPTNTFSQDQAKASDTFVSKNITRQLEVYTSSPQIMLKSKSTSKGISTPSEEENLGWSQDGNDFQVATSSTEVEESSLVLLPSTSTSDPIVEESSGIAKTNVSVSGSMEQPVSEMLIGVSGSEGKGVESKQRRLQRNKQVERDRFDEWEEAYLRESELRKTDEMFMREALLEAKKAADSWEVPVGAVLVHHGRIIARGHNLVEELRDATAHAEMNCIREASNKLRTWRLSETTLYITLEPCPMCAGAILQARINTLVWGAPNKLLGADGSWIRLFPDAGEENGSELSNKPAAPVHPFHPKMTIRRGILESECADVMQQFFQRRRRKKEKKEDSPPQPSCLPITNPQLKILGKMHGIFHAMFCL</sequence>
<feature type="domain" description="CMP/dCMP-type deaminase" evidence="9">
    <location>
        <begin position="1168"/>
        <end position="1290"/>
    </location>
</feature>
<dbReference type="InterPro" id="IPR002125">
    <property type="entry name" value="CMP_dCMP_dom"/>
</dbReference>
<evidence type="ECO:0000256" key="6">
    <source>
        <dbReference type="ARBA" id="ARBA00022833"/>
    </source>
</evidence>
<evidence type="ECO:0000256" key="5">
    <source>
        <dbReference type="ARBA" id="ARBA00022801"/>
    </source>
</evidence>
<dbReference type="Proteomes" id="UP000886885">
    <property type="component" value="Chromosome 8D"/>
</dbReference>
<evidence type="ECO:0000313" key="11">
    <source>
        <dbReference type="Proteomes" id="UP000886885"/>
    </source>
</evidence>
<dbReference type="PANTHER" id="PTHR11079:SF179">
    <property type="entry name" value="TRNA(ADENINE(34)) DEAMINASE, CHLOROPLASTIC"/>
    <property type="match status" value="1"/>
</dbReference>
<feature type="region of interest" description="Disordered" evidence="8">
    <location>
        <begin position="579"/>
        <end position="622"/>
    </location>
</feature>
<feature type="region of interest" description="Disordered" evidence="8">
    <location>
        <begin position="1048"/>
        <end position="1069"/>
    </location>
</feature>
<dbReference type="Pfam" id="PF00383">
    <property type="entry name" value="dCMP_cyt_deam_1"/>
    <property type="match status" value="1"/>
</dbReference>
<dbReference type="OrthoDB" id="408702at2759"/>
<dbReference type="GO" id="GO:0052717">
    <property type="term" value="F:tRNA-specific adenosine-34 deaminase activity"/>
    <property type="evidence" value="ECO:0007669"/>
    <property type="project" value="UniProtKB-EC"/>
</dbReference>
<dbReference type="PANTHER" id="PTHR11079">
    <property type="entry name" value="CYTOSINE DEAMINASE FAMILY MEMBER"/>
    <property type="match status" value="1"/>
</dbReference>
<name>A0A8X7ZA32_POPTO</name>
<feature type="compositionally biased region" description="Polar residues" evidence="8">
    <location>
        <begin position="964"/>
        <end position="976"/>
    </location>
</feature>
<feature type="compositionally biased region" description="Polar residues" evidence="8">
    <location>
        <begin position="438"/>
        <end position="456"/>
    </location>
</feature>
<feature type="compositionally biased region" description="Basic and acidic residues" evidence="8">
    <location>
        <begin position="580"/>
        <end position="589"/>
    </location>
</feature>
<keyword evidence="4" id="KW-0479">Metal-binding</keyword>
<evidence type="ECO:0000259" key="9">
    <source>
        <dbReference type="PROSITE" id="PS51747"/>
    </source>
</evidence>
<feature type="region of interest" description="Disordered" evidence="8">
    <location>
        <begin position="1331"/>
        <end position="1351"/>
    </location>
</feature>
<dbReference type="PROSITE" id="PS51747">
    <property type="entry name" value="CYT_DCMP_DEAMINASES_2"/>
    <property type="match status" value="1"/>
</dbReference>
<feature type="compositionally biased region" description="Low complexity" evidence="8">
    <location>
        <begin position="912"/>
        <end position="927"/>
    </location>
</feature>
<comment type="caution">
    <text evidence="10">The sequence shown here is derived from an EMBL/GenBank/DDBJ whole genome shotgun (WGS) entry which is preliminary data.</text>
</comment>
<keyword evidence="6" id="KW-0862">Zinc</keyword>
<dbReference type="GO" id="GO:0046872">
    <property type="term" value="F:metal ion binding"/>
    <property type="evidence" value="ECO:0007669"/>
    <property type="project" value="UniProtKB-KW"/>
</dbReference>
<feature type="compositionally biased region" description="Basic and acidic residues" evidence="8">
    <location>
        <begin position="981"/>
        <end position="999"/>
    </location>
</feature>
<dbReference type="EMBL" id="JAAWWB010000016">
    <property type="protein sequence ID" value="KAG6764112.1"/>
    <property type="molecule type" value="Genomic_DNA"/>
</dbReference>
<evidence type="ECO:0000256" key="4">
    <source>
        <dbReference type="ARBA" id="ARBA00022723"/>
    </source>
</evidence>
<feature type="region of interest" description="Disordered" evidence="8">
    <location>
        <begin position="954"/>
        <end position="1018"/>
    </location>
</feature>
<feature type="compositionally biased region" description="Basic and acidic residues" evidence="8">
    <location>
        <begin position="859"/>
        <end position="904"/>
    </location>
</feature>
<evidence type="ECO:0000256" key="7">
    <source>
        <dbReference type="ARBA" id="ARBA00048045"/>
    </source>
</evidence>
<feature type="compositionally biased region" description="Basic and acidic residues" evidence="8">
    <location>
        <begin position="420"/>
        <end position="437"/>
    </location>
</feature>
<gene>
    <name evidence="10" type="ORF">POTOM_031570</name>
</gene>
<dbReference type="GO" id="GO:0009507">
    <property type="term" value="C:chloroplast"/>
    <property type="evidence" value="ECO:0007669"/>
    <property type="project" value="TreeGrafter"/>
</dbReference>
<evidence type="ECO:0000256" key="1">
    <source>
        <dbReference type="ARBA" id="ARBA00001947"/>
    </source>
</evidence>
<evidence type="ECO:0000256" key="2">
    <source>
        <dbReference type="ARBA" id="ARBA00011738"/>
    </source>
</evidence>
<feature type="region of interest" description="Disordered" evidence="8">
    <location>
        <begin position="859"/>
        <end position="930"/>
    </location>
</feature>
<dbReference type="GO" id="GO:0002100">
    <property type="term" value="P:tRNA wobble adenosine to inosine editing"/>
    <property type="evidence" value="ECO:0007669"/>
    <property type="project" value="InterPro"/>
</dbReference>
<dbReference type="FunFam" id="3.40.140.10:FF:000005">
    <property type="entry name" value="tRNA-specific adenosine deaminase"/>
    <property type="match status" value="1"/>
</dbReference>
<evidence type="ECO:0000256" key="3">
    <source>
        <dbReference type="ARBA" id="ARBA00022694"/>
    </source>
</evidence>
<feature type="compositionally biased region" description="Polar residues" evidence="8">
    <location>
        <begin position="1048"/>
        <end position="1057"/>
    </location>
</feature>
<dbReference type="HAMAP" id="MF_00972">
    <property type="entry name" value="tRNA_aden_deaminase"/>
    <property type="match status" value="1"/>
</dbReference>
<keyword evidence="3" id="KW-0819">tRNA processing</keyword>
<comment type="subunit">
    <text evidence="2">Homodimer.</text>
</comment>
<feature type="compositionally biased region" description="Polar residues" evidence="8">
    <location>
        <begin position="1004"/>
        <end position="1018"/>
    </location>
</feature>
<feature type="region of interest" description="Disordered" evidence="8">
    <location>
        <begin position="379"/>
        <end position="459"/>
    </location>
</feature>
<protein>
    <recommendedName>
        <fullName evidence="9">CMP/dCMP-type deaminase domain-containing protein</fullName>
    </recommendedName>
</protein>
<feature type="compositionally biased region" description="Basic and acidic residues" evidence="8">
    <location>
        <begin position="238"/>
        <end position="261"/>
    </location>
</feature>
<comment type="catalytic activity">
    <reaction evidence="7">
        <text>adenosine(34) in tRNA + H2O + H(+) = inosine(34) in tRNA + NH4(+)</text>
        <dbReference type="Rhea" id="RHEA:43168"/>
        <dbReference type="Rhea" id="RHEA-COMP:10373"/>
        <dbReference type="Rhea" id="RHEA-COMP:10374"/>
        <dbReference type="ChEBI" id="CHEBI:15377"/>
        <dbReference type="ChEBI" id="CHEBI:15378"/>
        <dbReference type="ChEBI" id="CHEBI:28938"/>
        <dbReference type="ChEBI" id="CHEBI:74411"/>
        <dbReference type="ChEBI" id="CHEBI:82852"/>
        <dbReference type="EC" id="3.5.4.33"/>
    </reaction>
</comment>
<dbReference type="CDD" id="cd01285">
    <property type="entry name" value="nucleoside_deaminase"/>
    <property type="match status" value="1"/>
</dbReference>
<proteinExistence type="inferred from homology"/>
<evidence type="ECO:0000256" key="8">
    <source>
        <dbReference type="SAM" id="MobiDB-lite"/>
    </source>
</evidence>
<keyword evidence="5" id="KW-0378">Hydrolase</keyword>
<comment type="cofactor">
    <cofactor evidence="1">
        <name>Zn(2+)</name>
        <dbReference type="ChEBI" id="CHEBI:29105"/>
    </cofactor>
</comment>
<dbReference type="InterPro" id="IPR028883">
    <property type="entry name" value="tRNA_aden_deaminase"/>
</dbReference>
<accession>A0A8X7ZA32</accession>
<evidence type="ECO:0000313" key="10">
    <source>
        <dbReference type="EMBL" id="KAG6764112.1"/>
    </source>
</evidence>